<sequence length="165" mass="18196">MIRTYLFLLCFLLPVAAMAQASRFTTVPPGQRPLSNVIFDALTKDQGQDTATYLFSVRFSLDSAGKVEAITLSENAPISGKKLTDKALYAKLNWQRILVRDKVGSEVVIVPISIFNPEAPGHTVEMELSHNIFNYEKPAAVRCTVLTMITIGRYPPAHKVSAVSK</sequence>
<evidence type="ECO:0000256" key="1">
    <source>
        <dbReference type="SAM" id="SignalP"/>
    </source>
</evidence>
<gene>
    <name evidence="2" type="ORF">MKQ68_05015</name>
</gene>
<evidence type="ECO:0000313" key="2">
    <source>
        <dbReference type="EMBL" id="UYQ94449.1"/>
    </source>
</evidence>
<evidence type="ECO:0000313" key="3">
    <source>
        <dbReference type="Proteomes" id="UP001162741"/>
    </source>
</evidence>
<evidence type="ECO:0008006" key="4">
    <source>
        <dbReference type="Google" id="ProtNLM"/>
    </source>
</evidence>
<dbReference type="RefSeq" id="WP_264282333.1">
    <property type="nucleotide sequence ID" value="NZ_CP107006.1"/>
</dbReference>
<accession>A0ABY6J8H3</accession>
<name>A0ABY6J8H3_9BACT</name>
<reference evidence="2" key="1">
    <citation type="submission" date="2022-10" db="EMBL/GenBank/DDBJ databases">
        <title>Chitinophaga sp. nov., isolated from soil.</title>
        <authorList>
            <person name="Jeon C.O."/>
        </authorList>
    </citation>
    <scope>NUCLEOTIDE SEQUENCE</scope>
    <source>
        <strain evidence="2">R8</strain>
    </source>
</reference>
<organism evidence="2 3">
    <name type="scientific">Chitinophaga horti</name>
    <dbReference type="NCBI Taxonomy" id="2920382"/>
    <lineage>
        <taxon>Bacteria</taxon>
        <taxon>Pseudomonadati</taxon>
        <taxon>Bacteroidota</taxon>
        <taxon>Chitinophagia</taxon>
        <taxon>Chitinophagales</taxon>
        <taxon>Chitinophagaceae</taxon>
        <taxon>Chitinophaga</taxon>
    </lineage>
</organism>
<keyword evidence="1" id="KW-0732">Signal</keyword>
<feature type="signal peptide" evidence="1">
    <location>
        <begin position="1"/>
        <end position="21"/>
    </location>
</feature>
<feature type="chain" id="PRO_5046447459" description="TonB C-terminal domain-containing protein" evidence="1">
    <location>
        <begin position="22"/>
        <end position="165"/>
    </location>
</feature>
<dbReference type="Proteomes" id="UP001162741">
    <property type="component" value="Chromosome"/>
</dbReference>
<keyword evidence="3" id="KW-1185">Reference proteome</keyword>
<dbReference type="EMBL" id="CP107006">
    <property type="protein sequence ID" value="UYQ94449.1"/>
    <property type="molecule type" value="Genomic_DNA"/>
</dbReference>
<proteinExistence type="predicted"/>
<protein>
    <recommendedName>
        <fullName evidence="4">TonB C-terminal domain-containing protein</fullName>
    </recommendedName>
</protein>